<protein>
    <submittedName>
        <fullName evidence="8">Putative radical SAM protein</fullName>
    </submittedName>
</protein>
<comment type="caution">
    <text evidence="8">The sequence shown here is derived from an EMBL/GenBank/DDBJ whole genome shotgun (WGS) entry which is preliminary data.</text>
</comment>
<dbReference type="GO" id="GO:0046872">
    <property type="term" value="F:metal ion binding"/>
    <property type="evidence" value="ECO:0007669"/>
    <property type="project" value="UniProtKB-KW"/>
</dbReference>
<evidence type="ECO:0000256" key="1">
    <source>
        <dbReference type="ARBA" id="ARBA00001966"/>
    </source>
</evidence>
<evidence type="ECO:0000256" key="3">
    <source>
        <dbReference type="ARBA" id="ARBA00022723"/>
    </source>
</evidence>
<keyword evidence="2" id="KW-0949">S-adenosyl-L-methionine</keyword>
<evidence type="ECO:0000256" key="4">
    <source>
        <dbReference type="ARBA" id="ARBA00023004"/>
    </source>
</evidence>
<dbReference type="InterPro" id="IPR007197">
    <property type="entry name" value="rSAM"/>
</dbReference>
<dbReference type="STRING" id="1434232.MAIT1_00522"/>
<dbReference type="SUPFAM" id="SSF102114">
    <property type="entry name" value="Radical SAM enzymes"/>
    <property type="match status" value="1"/>
</dbReference>
<dbReference type="InterPro" id="IPR058240">
    <property type="entry name" value="rSAM_sf"/>
</dbReference>
<organism evidence="8 9">
    <name type="scientific">Magnetofaba australis IT-1</name>
    <dbReference type="NCBI Taxonomy" id="1434232"/>
    <lineage>
        <taxon>Bacteria</taxon>
        <taxon>Pseudomonadati</taxon>
        <taxon>Pseudomonadota</taxon>
        <taxon>Magnetococcia</taxon>
        <taxon>Magnetococcales</taxon>
        <taxon>Magnetococcaceae</taxon>
        <taxon>Magnetofaba</taxon>
    </lineage>
</organism>
<keyword evidence="5" id="KW-0411">Iron-sulfur</keyword>
<dbReference type="NCBIfam" id="TIGR04167">
    <property type="entry name" value="rSAM_SeCys"/>
    <property type="match status" value="1"/>
</dbReference>
<name>A0A1Y2JYX1_9PROT</name>
<keyword evidence="9" id="KW-1185">Reference proteome</keyword>
<evidence type="ECO:0000259" key="6">
    <source>
        <dbReference type="Pfam" id="PF04055"/>
    </source>
</evidence>
<sequence length="311" mass="33661">MNSFLRKLPEGALHAADLSMIQVNVGLTCNMACAHCHVGAGPTRRESMDWPVMAQVLALAERAGCRFVDITGGAPEMNPHIARFVRELRARDIAVQVRSNLTIYTLPDYTPLARTFRDLGVGLVGSMPCYLQENVDRQRGAGAYSDSISALKYLNQMGFGVDGGGVLNLVYNPGGPTLPPPQAKLEADYKRELYDRYDVTFSNLLTIANMPIGRFRAELRRSGREADYWGLLEQAFNPATVAGLMCRHQVSVRWDGALFDCDFNLALNLPATPRALDEVDPAQLPGRAIATDAHCLGCTAGSGSSCGGALA</sequence>
<dbReference type="SFLD" id="SFLDS00029">
    <property type="entry name" value="Radical_SAM"/>
    <property type="match status" value="1"/>
</dbReference>
<dbReference type="OrthoDB" id="9810775at2"/>
<evidence type="ECO:0000259" key="7">
    <source>
        <dbReference type="Pfam" id="PF12345"/>
    </source>
</evidence>
<feature type="domain" description="Radical SAM core" evidence="6">
    <location>
        <begin position="24"/>
        <end position="171"/>
    </location>
</feature>
<evidence type="ECO:0000313" key="8">
    <source>
        <dbReference type="EMBL" id="OSM00097.1"/>
    </source>
</evidence>
<dbReference type="Gene3D" id="3.20.20.70">
    <property type="entry name" value="Aldolase class I"/>
    <property type="match status" value="1"/>
</dbReference>
<gene>
    <name evidence="8" type="ORF">MAIT1_00522</name>
</gene>
<dbReference type="InterPro" id="IPR024521">
    <property type="entry name" value="ArsS-like_C"/>
</dbReference>
<evidence type="ECO:0000256" key="5">
    <source>
        <dbReference type="ARBA" id="ARBA00023014"/>
    </source>
</evidence>
<keyword evidence="4" id="KW-0408">Iron</keyword>
<feature type="domain" description="Arsenosugar biosynthesis radical SAM protein ArsS-like C-terminal" evidence="7">
    <location>
        <begin position="178"/>
        <end position="309"/>
    </location>
</feature>
<reference evidence="8 9" key="1">
    <citation type="journal article" date="2016" name="BMC Genomics">
        <title>Combined genomic and structural analyses of a cultured magnetotactic bacterium reveals its niche adaptation to a dynamic environment.</title>
        <authorList>
            <person name="Araujo A.C."/>
            <person name="Morillo V."/>
            <person name="Cypriano J."/>
            <person name="Teixeira L.C."/>
            <person name="Leao P."/>
            <person name="Lyra S."/>
            <person name="Almeida L.G."/>
            <person name="Bazylinski D.A."/>
            <person name="Vasconcellos A.T."/>
            <person name="Abreu F."/>
            <person name="Lins U."/>
        </authorList>
    </citation>
    <scope>NUCLEOTIDE SEQUENCE [LARGE SCALE GENOMIC DNA]</scope>
    <source>
        <strain evidence="8 9">IT-1</strain>
    </source>
</reference>
<evidence type="ECO:0000256" key="2">
    <source>
        <dbReference type="ARBA" id="ARBA00022691"/>
    </source>
</evidence>
<accession>A0A1Y2JYX1</accession>
<dbReference type="Pfam" id="PF12345">
    <property type="entry name" value="DUF3641"/>
    <property type="match status" value="1"/>
</dbReference>
<dbReference type="InterPro" id="IPR013785">
    <property type="entry name" value="Aldolase_TIM"/>
</dbReference>
<dbReference type="AlphaFoldDB" id="A0A1Y2JYX1"/>
<keyword evidence="3" id="KW-0479">Metal-binding</keyword>
<dbReference type="GO" id="GO:0003824">
    <property type="term" value="F:catalytic activity"/>
    <property type="evidence" value="ECO:0007669"/>
    <property type="project" value="InterPro"/>
</dbReference>
<dbReference type="Pfam" id="PF04055">
    <property type="entry name" value="Radical_SAM"/>
    <property type="match status" value="1"/>
</dbReference>
<evidence type="ECO:0000313" key="9">
    <source>
        <dbReference type="Proteomes" id="UP000194003"/>
    </source>
</evidence>
<comment type="cofactor">
    <cofactor evidence="1">
        <name>[4Fe-4S] cluster</name>
        <dbReference type="ChEBI" id="CHEBI:49883"/>
    </cofactor>
</comment>
<dbReference type="GO" id="GO:0051536">
    <property type="term" value="F:iron-sulfur cluster binding"/>
    <property type="evidence" value="ECO:0007669"/>
    <property type="project" value="UniProtKB-KW"/>
</dbReference>
<dbReference type="EMBL" id="LVJN01000021">
    <property type="protein sequence ID" value="OSM00097.1"/>
    <property type="molecule type" value="Genomic_DNA"/>
</dbReference>
<proteinExistence type="predicted"/>
<dbReference type="RefSeq" id="WP_085446464.1">
    <property type="nucleotide sequence ID" value="NZ_LVJN01000021.1"/>
</dbReference>
<dbReference type="InterPro" id="IPR026351">
    <property type="entry name" value="rSAM_ArsS-like"/>
</dbReference>
<dbReference type="PANTHER" id="PTHR43728">
    <property type="entry name" value="SLR0304 PROTEIN"/>
    <property type="match status" value="1"/>
</dbReference>
<dbReference type="PANTHER" id="PTHR43728:SF1">
    <property type="entry name" value="FE-S OXIDOREDUCTASE"/>
    <property type="match status" value="1"/>
</dbReference>
<dbReference type="CDD" id="cd01335">
    <property type="entry name" value="Radical_SAM"/>
    <property type="match status" value="1"/>
</dbReference>
<dbReference type="Proteomes" id="UP000194003">
    <property type="component" value="Unassembled WGS sequence"/>
</dbReference>